<dbReference type="SUPFAM" id="SSF47384">
    <property type="entry name" value="Homodimeric domain of signal transducing histidine kinase"/>
    <property type="match status" value="1"/>
</dbReference>
<keyword evidence="23" id="KW-1185">Reference proteome</keyword>
<feature type="transmembrane region" description="Helical" evidence="18">
    <location>
        <begin position="12"/>
        <end position="32"/>
    </location>
</feature>
<feature type="transmembrane region" description="Helical" evidence="18">
    <location>
        <begin position="178"/>
        <end position="198"/>
    </location>
</feature>
<evidence type="ECO:0000256" key="6">
    <source>
        <dbReference type="ARBA" id="ARBA00022553"/>
    </source>
</evidence>
<dbReference type="Gene3D" id="6.10.340.10">
    <property type="match status" value="1"/>
</dbReference>
<evidence type="ECO:0000256" key="16">
    <source>
        <dbReference type="PROSITE-ProRule" id="PRU00169"/>
    </source>
</evidence>
<feature type="domain" description="HPt" evidence="21">
    <location>
        <begin position="830"/>
        <end position="924"/>
    </location>
</feature>
<comment type="catalytic activity">
    <reaction evidence="1">
        <text>ATP + protein L-histidine = ADP + protein N-phospho-L-histidine.</text>
        <dbReference type="EC" id="2.7.13.3"/>
    </reaction>
</comment>
<dbReference type="Pfam" id="PF00512">
    <property type="entry name" value="HisKA"/>
    <property type="match status" value="1"/>
</dbReference>
<evidence type="ECO:0000256" key="14">
    <source>
        <dbReference type="ARBA" id="ARBA00023136"/>
    </source>
</evidence>
<dbReference type="InterPro" id="IPR001789">
    <property type="entry name" value="Sig_transdc_resp-reg_receiver"/>
</dbReference>
<keyword evidence="4" id="KW-1003">Cell membrane</keyword>
<dbReference type="Pfam" id="PF02518">
    <property type="entry name" value="HATPase_c"/>
    <property type="match status" value="1"/>
</dbReference>
<evidence type="ECO:0000256" key="4">
    <source>
        <dbReference type="ARBA" id="ARBA00022475"/>
    </source>
</evidence>
<dbReference type="PROSITE" id="PS50894">
    <property type="entry name" value="HPT"/>
    <property type="match status" value="1"/>
</dbReference>
<dbReference type="Pfam" id="PF09984">
    <property type="entry name" value="sCache_4"/>
    <property type="match status" value="1"/>
</dbReference>
<evidence type="ECO:0000256" key="18">
    <source>
        <dbReference type="SAM" id="Phobius"/>
    </source>
</evidence>
<dbReference type="FunFam" id="1.10.287.130:FF:000003">
    <property type="entry name" value="Histidine kinase"/>
    <property type="match status" value="1"/>
</dbReference>
<dbReference type="InterPro" id="IPR036890">
    <property type="entry name" value="HATPase_C_sf"/>
</dbReference>
<dbReference type="CDD" id="cd00082">
    <property type="entry name" value="HisKA"/>
    <property type="match status" value="1"/>
</dbReference>
<dbReference type="SUPFAM" id="SSF52172">
    <property type="entry name" value="CheY-like"/>
    <property type="match status" value="1"/>
</dbReference>
<evidence type="ECO:0000259" key="19">
    <source>
        <dbReference type="PROSITE" id="PS50109"/>
    </source>
</evidence>
<dbReference type="SUPFAM" id="SSF47226">
    <property type="entry name" value="Histidine-containing phosphotransfer domain, HPT domain"/>
    <property type="match status" value="1"/>
</dbReference>
<evidence type="ECO:0000256" key="10">
    <source>
        <dbReference type="ARBA" id="ARBA00022777"/>
    </source>
</evidence>
<dbReference type="SMART" id="SM00073">
    <property type="entry name" value="HPT"/>
    <property type="match status" value="1"/>
</dbReference>
<evidence type="ECO:0000256" key="9">
    <source>
        <dbReference type="ARBA" id="ARBA00022741"/>
    </source>
</evidence>
<dbReference type="InterPro" id="IPR011006">
    <property type="entry name" value="CheY-like_superfamily"/>
</dbReference>
<evidence type="ECO:0000256" key="15">
    <source>
        <dbReference type="PROSITE-ProRule" id="PRU00110"/>
    </source>
</evidence>
<dbReference type="KEGG" id="psym:J1N51_12865"/>
<dbReference type="InterPro" id="IPR019247">
    <property type="entry name" value="Histidine_kinase_BarA_N"/>
</dbReference>
<dbReference type="PROSITE" id="PS50109">
    <property type="entry name" value="HIS_KIN"/>
    <property type="match status" value="1"/>
</dbReference>
<keyword evidence="13" id="KW-0902">Two-component regulatory system</keyword>
<dbReference type="CDD" id="cd16922">
    <property type="entry name" value="HATPase_EvgS-ArcB-TorS-like"/>
    <property type="match status" value="1"/>
</dbReference>
<gene>
    <name evidence="22" type="primary">barA</name>
    <name evidence="22" type="ORF">J1N51_12865</name>
</gene>
<keyword evidence="7 22" id="KW-0808">Transferase</keyword>
<accession>A0A975HHZ3</accession>
<dbReference type="EMBL" id="CP072110">
    <property type="protein sequence ID" value="QTH63598.1"/>
    <property type="molecule type" value="Genomic_DNA"/>
</dbReference>
<keyword evidence="6 16" id="KW-0597">Phosphoprotein</keyword>
<feature type="modified residue" description="4-aspartylphosphate" evidence="16">
    <location>
        <position position="720"/>
    </location>
</feature>
<feature type="coiled-coil region" evidence="17">
    <location>
        <begin position="251"/>
        <end position="289"/>
    </location>
</feature>
<dbReference type="SMART" id="SM00448">
    <property type="entry name" value="REC"/>
    <property type="match status" value="1"/>
</dbReference>
<dbReference type="EC" id="2.7.13.3" evidence="3"/>
<keyword evidence="5" id="KW-0997">Cell inner membrane</keyword>
<protein>
    <recommendedName>
        <fullName evidence="3">histidine kinase</fullName>
        <ecNumber evidence="3">2.7.13.3</ecNumber>
    </recommendedName>
</protein>
<comment type="subcellular location">
    <subcellularLocation>
        <location evidence="2">Cell inner membrane</location>
        <topology evidence="2">Multi-pass membrane protein</topology>
    </subcellularLocation>
</comment>
<dbReference type="InterPro" id="IPR005467">
    <property type="entry name" value="His_kinase_dom"/>
</dbReference>
<evidence type="ECO:0000256" key="7">
    <source>
        <dbReference type="ARBA" id="ARBA00022679"/>
    </source>
</evidence>
<keyword evidence="12 18" id="KW-1133">Transmembrane helix</keyword>
<keyword evidence="11" id="KW-0067">ATP-binding</keyword>
<dbReference type="InterPro" id="IPR003594">
    <property type="entry name" value="HATPase_dom"/>
</dbReference>
<sequence length="927" mass="103653">MKTQLSMRQWAFAVILMPIIIFSVVLGSYVVYKRHVELDDSLMERGRFISEPLALLSAHSIEQKDNAFLIKALDLAHRSASPVVNNISVFTPDHKSLLSTNQTRAASEARLPPGRVIPTHTQFEVEEDTVYVRSPIWGTDIANDSVLMIKGEERVLYGYIVIELSRTKVLLEQQNAQVTLFFMFIVCLLVCVGVAFWFSNKMITPLYIINKAIQKIDKGETKTKIVEEMSGEYEMLREGINSLCKKLHVANELAEHNISEHTQELQQTVEQLEEQNIELSIARKDAQTANDVKSQFLANMSHELRTPLNGVLGFTRQLKKTRLNSNQTDFLETIDSSAKNLLRIINDILDFSKLDAGKMELETLPFSLRDTVNEVMTLMAPNVFDKNLDIHLRIDSRVPDALRGDPDRIKQVLINLMGNALKFTNEGFIRIDVKYLGSDPQGHKIKFIVADTGIGIDEIGKKRLFAAFGQADSSVTRKYGGTGLGLSICKKLVEVMGGDIGFSSKEGHGSTFHFSIQVKENNLPVAQSLPVDDLVGRQALLFDQNEQSNEDILTVLKDYTSLEVKSVFTEDAFLTEISKGYDFILMNCDVSPNTLGRAKQLISEAKAQCQLVYVLINSISPNLKEALLGSGAKAALSLPVNHAKLIKTIAEPYRVLDQNEAVNTVSFKGVKVLAVDDNDANVKLLSTLLDDMAITADTAQNGREAVEMAKKHTYDLIFMDIQMPVMDGITACKVIKEDSLNESTPIISVTAHAGPDEQKRFQEAGFADYLSKPIDEEMLNQVLVEFTGIHCDLANNKSASSSTQRSEQEPEYAKYHHVDWAMALERAAGKHDLAVQMLSMLVKSIPSTLEQLEMYVEEQNVDELTKVIHKFHGACCYTGVPKIRALAEQIEIGLKAEHDLEMVEPELFELIDELSKFKEQAKTWTFN</sequence>
<dbReference type="Gene3D" id="1.20.120.160">
    <property type="entry name" value="HPT domain"/>
    <property type="match status" value="1"/>
</dbReference>
<evidence type="ECO:0000256" key="12">
    <source>
        <dbReference type="ARBA" id="ARBA00022989"/>
    </source>
</evidence>
<dbReference type="PANTHER" id="PTHR45339">
    <property type="entry name" value="HYBRID SIGNAL TRANSDUCTION HISTIDINE KINASE J"/>
    <property type="match status" value="1"/>
</dbReference>
<dbReference type="InterPro" id="IPR036641">
    <property type="entry name" value="HPT_dom_sf"/>
</dbReference>
<dbReference type="SUPFAM" id="SSF55874">
    <property type="entry name" value="ATPase domain of HSP90 chaperone/DNA topoisomerase II/histidine kinase"/>
    <property type="match status" value="1"/>
</dbReference>
<dbReference type="SMART" id="SM00387">
    <property type="entry name" value="HATPase_c"/>
    <property type="match status" value="1"/>
</dbReference>
<dbReference type="Pfam" id="PF01627">
    <property type="entry name" value="Hpt"/>
    <property type="match status" value="1"/>
</dbReference>
<organism evidence="22 23">
    <name type="scientific">Psychrosphaera ytuae</name>
    <dbReference type="NCBI Taxonomy" id="2820710"/>
    <lineage>
        <taxon>Bacteria</taxon>
        <taxon>Pseudomonadati</taxon>
        <taxon>Pseudomonadota</taxon>
        <taxon>Gammaproteobacteria</taxon>
        <taxon>Alteromonadales</taxon>
        <taxon>Pseudoalteromonadaceae</taxon>
        <taxon>Psychrosphaera</taxon>
    </lineage>
</organism>
<dbReference type="GO" id="GO:0005886">
    <property type="term" value="C:plasma membrane"/>
    <property type="evidence" value="ECO:0007669"/>
    <property type="project" value="UniProtKB-SubCell"/>
</dbReference>
<reference evidence="22" key="1">
    <citation type="submission" date="2021-03" db="EMBL/GenBank/DDBJ databases">
        <title>Description of Psychrosphaera ytuae sp. nov. isolated from deep sea sediment of South China Sea.</title>
        <authorList>
            <person name="Zhang J."/>
            <person name="Xu X.-D."/>
        </authorList>
    </citation>
    <scope>NUCLEOTIDE SEQUENCE</scope>
    <source>
        <strain evidence="22">MTZ26</strain>
    </source>
</reference>
<feature type="domain" description="Response regulatory" evidence="20">
    <location>
        <begin position="671"/>
        <end position="787"/>
    </location>
</feature>
<dbReference type="InterPro" id="IPR008207">
    <property type="entry name" value="Sig_transdc_His_kin_Hpt_dom"/>
</dbReference>
<dbReference type="PRINTS" id="PR00344">
    <property type="entry name" value="BCTRLSENSOR"/>
</dbReference>
<dbReference type="FunFam" id="3.30.565.10:FF:000010">
    <property type="entry name" value="Sensor histidine kinase RcsC"/>
    <property type="match status" value="1"/>
</dbReference>
<dbReference type="Proteomes" id="UP000682739">
    <property type="component" value="Chromosome"/>
</dbReference>
<name>A0A975HHZ3_9GAMM</name>
<evidence type="ECO:0000313" key="22">
    <source>
        <dbReference type="EMBL" id="QTH63598.1"/>
    </source>
</evidence>
<evidence type="ECO:0000256" key="1">
    <source>
        <dbReference type="ARBA" id="ARBA00000085"/>
    </source>
</evidence>
<keyword evidence="9" id="KW-0547">Nucleotide-binding</keyword>
<feature type="domain" description="Histidine kinase" evidence="19">
    <location>
        <begin position="299"/>
        <end position="520"/>
    </location>
</feature>
<keyword evidence="17" id="KW-0175">Coiled coil</keyword>
<dbReference type="InterPro" id="IPR036097">
    <property type="entry name" value="HisK_dim/P_sf"/>
</dbReference>
<keyword evidence="10 22" id="KW-0418">Kinase</keyword>
<evidence type="ECO:0000256" key="2">
    <source>
        <dbReference type="ARBA" id="ARBA00004429"/>
    </source>
</evidence>
<evidence type="ECO:0000256" key="17">
    <source>
        <dbReference type="SAM" id="Coils"/>
    </source>
</evidence>
<dbReference type="GO" id="GO:0005524">
    <property type="term" value="F:ATP binding"/>
    <property type="evidence" value="ECO:0007669"/>
    <property type="project" value="UniProtKB-KW"/>
</dbReference>
<evidence type="ECO:0000256" key="5">
    <source>
        <dbReference type="ARBA" id="ARBA00022519"/>
    </source>
</evidence>
<evidence type="ECO:0000259" key="20">
    <source>
        <dbReference type="PROSITE" id="PS50110"/>
    </source>
</evidence>
<dbReference type="Gene3D" id="3.40.50.2300">
    <property type="match status" value="1"/>
</dbReference>
<evidence type="ECO:0000256" key="13">
    <source>
        <dbReference type="ARBA" id="ARBA00023012"/>
    </source>
</evidence>
<feature type="modified residue" description="Phosphohistidine" evidence="15">
    <location>
        <position position="869"/>
    </location>
</feature>
<dbReference type="NCBIfam" id="NF008318">
    <property type="entry name" value="PRK11107.1"/>
    <property type="match status" value="1"/>
</dbReference>
<keyword evidence="8 18" id="KW-0812">Transmembrane</keyword>
<dbReference type="Gene3D" id="1.10.287.130">
    <property type="match status" value="1"/>
</dbReference>
<evidence type="ECO:0000256" key="11">
    <source>
        <dbReference type="ARBA" id="ARBA00022840"/>
    </source>
</evidence>
<evidence type="ECO:0000313" key="23">
    <source>
        <dbReference type="Proteomes" id="UP000682739"/>
    </source>
</evidence>
<dbReference type="CDD" id="cd17546">
    <property type="entry name" value="REC_hyHK_CKI1_RcsC-like"/>
    <property type="match status" value="1"/>
</dbReference>
<dbReference type="RefSeq" id="WP_208831654.1">
    <property type="nucleotide sequence ID" value="NZ_CP072110.1"/>
</dbReference>
<dbReference type="PROSITE" id="PS50110">
    <property type="entry name" value="RESPONSE_REGULATORY"/>
    <property type="match status" value="1"/>
</dbReference>
<dbReference type="SMART" id="SM00388">
    <property type="entry name" value="HisKA"/>
    <property type="match status" value="1"/>
</dbReference>
<proteinExistence type="predicted"/>
<dbReference type="InterPro" id="IPR003661">
    <property type="entry name" value="HisK_dim/P_dom"/>
</dbReference>
<dbReference type="Pfam" id="PF00072">
    <property type="entry name" value="Response_reg"/>
    <property type="match status" value="1"/>
</dbReference>
<dbReference type="Gene3D" id="3.30.565.10">
    <property type="entry name" value="Histidine kinase-like ATPase, C-terminal domain"/>
    <property type="match status" value="1"/>
</dbReference>
<evidence type="ECO:0000256" key="3">
    <source>
        <dbReference type="ARBA" id="ARBA00012438"/>
    </source>
</evidence>
<dbReference type="InterPro" id="IPR004358">
    <property type="entry name" value="Sig_transdc_His_kin-like_C"/>
</dbReference>
<evidence type="ECO:0000259" key="21">
    <source>
        <dbReference type="PROSITE" id="PS50894"/>
    </source>
</evidence>
<evidence type="ECO:0000256" key="8">
    <source>
        <dbReference type="ARBA" id="ARBA00022692"/>
    </source>
</evidence>
<dbReference type="AlphaFoldDB" id="A0A975HHZ3"/>
<dbReference type="GO" id="GO:0000155">
    <property type="term" value="F:phosphorelay sensor kinase activity"/>
    <property type="evidence" value="ECO:0007669"/>
    <property type="project" value="InterPro"/>
</dbReference>
<keyword evidence="14 18" id="KW-0472">Membrane</keyword>
<dbReference type="PANTHER" id="PTHR45339:SF1">
    <property type="entry name" value="HYBRID SIGNAL TRANSDUCTION HISTIDINE KINASE J"/>
    <property type="match status" value="1"/>
</dbReference>